<name>A0A7X0EW23_9ACTN</name>
<dbReference type="Gene3D" id="3.30.1330.30">
    <property type="match status" value="1"/>
</dbReference>
<dbReference type="SUPFAM" id="SSF55315">
    <property type="entry name" value="L30e-like"/>
    <property type="match status" value="1"/>
</dbReference>
<dbReference type="RefSeq" id="WP_185084279.1">
    <property type="nucleotide sequence ID" value="NZ_JACHJB010000001.1"/>
</dbReference>
<dbReference type="InterPro" id="IPR029064">
    <property type="entry name" value="Ribosomal_eL30-like_sf"/>
</dbReference>
<evidence type="ECO:0000313" key="2">
    <source>
        <dbReference type="Proteomes" id="UP000583800"/>
    </source>
</evidence>
<sequence length="363" mass="38684">MVHDLSFLRELVAMKDEMGVVSLYVTAEPGGGAPALRAELRAVRERVAGWPDRIRRATVLEHLDALEPEVAELADPAAPGLGRALFAPVCTSEVRRAALQVPVGTSAVLEPTPYVRPMIAAMATSAPAGVAVVRREGVRLIDYRYGLAEDVHLSAFDLDCDGEGGGPREPRRLAECLIRCLHSAAPEISNRIGALRWSDVLLVGDPKLTGVLAEALCPLDPVQIHATVEAGLPAGEVVGRIAGELAAVRVRRDAETVQRATDLALAGGRGSLGLARTLGLLNEGRVDCLLLDESGRWRGGRGRDGFLYAAGQAPLGMETVEEPDLGERMIERALETRAEVMIVHRDAAVALTAHDGVAALLRW</sequence>
<comment type="caution">
    <text evidence="1">The sequence shown here is derived from an EMBL/GenBank/DDBJ whole genome shotgun (WGS) entry which is preliminary data.</text>
</comment>
<dbReference type="Pfam" id="PF18854">
    <property type="entry name" value="baeRF_family10"/>
    <property type="match status" value="1"/>
</dbReference>
<gene>
    <name evidence="1" type="ORF">FHU36_003026</name>
</gene>
<keyword evidence="2" id="KW-1185">Reference proteome</keyword>
<protein>
    <submittedName>
        <fullName evidence="1">Uncharacterized protein</fullName>
    </submittedName>
</protein>
<dbReference type="AlphaFoldDB" id="A0A7X0EW23"/>
<dbReference type="InterPro" id="IPR041202">
    <property type="entry name" value="BaeRF_family10"/>
</dbReference>
<proteinExistence type="predicted"/>
<reference evidence="1 2" key="1">
    <citation type="submission" date="2020-08" db="EMBL/GenBank/DDBJ databases">
        <title>Sequencing the genomes of 1000 actinobacteria strains.</title>
        <authorList>
            <person name="Klenk H.-P."/>
        </authorList>
    </citation>
    <scope>NUCLEOTIDE SEQUENCE [LARGE SCALE GENOMIC DNA]</scope>
    <source>
        <strain evidence="1 2">DSM 45913</strain>
    </source>
</reference>
<evidence type="ECO:0000313" key="1">
    <source>
        <dbReference type="EMBL" id="MBB6346517.1"/>
    </source>
</evidence>
<accession>A0A7X0EW23</accession>
<organism evidence="1 2">
    <name type="scientific">Nonomuraea muscovyensis</name>
    <dbReference type="NCBI Taxonomy" id="1124761"/>
    <lineage>
        <taxon>Bacteria</taxon>
        <taxon>Bacillati</taxon>
        <taxon>Actinomycetota</taxon>
        <taxon>Actinomycetes</taxon>
        <taxon>Streptosporangiales</taxon>
        <taxon>Streptosporangiaceae</taxon>
        <taxon>Nonomuraea</taxon>
    </lineage>
</organism>
<dbReference type="Proteomes" id="UP000583800">
    <property type="component" value="Unassembled WGS sequence"/>
</dbReference>
<dbReference type="EMBL" id="JACHJB010000001">
    <property type="protein sequence ID" value="MBB6346517.1"/>
    <property type="molecule type" value="Genomic_DNA"/>
</dbReference>